<dbReference type="PROSITE" id="PS50977">
    <property type="entry name" value="HTH_TETR_2"/>
    <property type="match status" value="1"/>
</dbReference>
<keyword evidence="3" id="KW-0804">Transcription</keyword>
<evidence type="ECO:0000313" key="7">
    <source>
        <dbReference type="EMBL" id="SDE47147.1"/>
    </source>
</evidence>
<evidence type="ECO:0000256" key="5">
    <source>
        <dbReference type="SAM" id="MobiDB-lite"/>
    </source>
</evidence>
<dbReference type="PRINTS" id="PR00455">
    <property type="entry name" value="HTHTETR"/>
</dbReference>
<dbReference type="PANTHER" id="PTHR30055">
    <property type="entry name" value="HTH-TYPE TRANSCRIPTIONAL REGULATOR RUTR"/>
    <property type="match status" value="1"/>
</dbReference>
<dbReference type="PROSITE" id="PS01081">
    <property type="entry name" value="HTH_TETR_1"/>
    <property type="match status" value="1"/>
</dbReference>
<accession>A0A1G7D6L5</accession>
<dbReference type="AlphaFoldDB" id="A0A1G7D6L5"/>
<dbReference type="InterPro" id="IPR009057">
    <property type="entry name" value="Homeodomain-like_sf"/>
</dbReference>
<organism evidence="7 8">
    <name type="scientific">Streptomyces griseoaurantiacus</name>
    <dbReference type="NCBI Taxonomy" id="68213"/>
    <lineage>
        <taxon>Bacteria</taxon>
        <taxon>Bacillati</taxon>
        <taxon>Actinomycetota</taxon>
        <taxon>Actinomycetes</taxon>
        <taxon>Kitasatosporales</taxon>
        <taxon>Streptomycetaceae</taxon>
        <taxon>Streptomyces</taxon>
        <taxon>Streptomyces aurantiacus group</taxon>
    </lineage>
</organism>
<name>A0A1G7D6L5_9ACTN</name>
<dbReference type="OrthoDB" id="9795011at2"/>
<dbReference type="Pfam" id="PF00440">
    <property type="entry name" value="TetR_N"/>
    <property type="match status" value="1"/>
</dbReference>
<protein>
    <submittedName>
        <fullName evidence="7">Transcriptional regulator, TetR family</fullName>
    </submittedName>
</protein>
<feature type="domain" description="HTH tetR-type" evidence="6">
    <location>
        <begin position="13"/>
        <end position="72"/>
    </location>
</feature>
<gene>
    <name evidence="7" type="ORF">SAMN05216260_10258</name>
</gene>
<sequence>MPTAARPARVDAVRNRALLLAAAEAEFAERGLDVSIADIAHRAGVAKGTVFRHFATKDALVAAVAGDRLARLVAVARSLADAPDSGAALREFLSATAEILQHQGLTFLRAVSECDPVVAEIHDRLLASAGVLVDRARRDGLVRPDVTGADVLLLTCATVHTVGALSEPGSDLWRRYLAIVVDGLRPEGASPLPRPAPERLRPSPLPQGAS</sequence>
<dbReference type="InterPro" id="IPR049445">
    <property type="entry name" value="TetR_SbtR-like_C"/>
</dbReference>
<dbReference type="PANTHER" id="PTHR30055:SF234">
    <property type="entry name" value="HTH-TYPE TRANSCRIPTIONAL REGULATOR BETI"/>
    <property type="match status" value="1"/>
</dbReference>
<dbReference type="Proteomes" id="UP000198614">
    <property type="component" value="Unassembled WGS sequence"/>
</dbReference>
<evidence type="ECO:0000256" key="1">
    <source>
        <dbReference type="ARBA" id="ARBA00023015"/>
    </source>
</evidence>
<evidence type="ECO:0000259" key="6">
    <source>
        <dbReference type="PROSITE" id="PS50977"/>
    </source>
</evidence>
<dbReference type="EMBL" id="FNAX01000002">
    <property type="protein sequence ID" value="SDE47147.1"/>
    <property type="molecule type" value="Genomic_DNA"/>
</dbReference>
<feature type="region of interest" description="Disordered" evidence="5">
    <location>
        <begin position="187"/>
        <end position="210"/>
    </location>
</feature>
<dbReference type="GO" id="GO:0003700">
    <property type="term" value="F:DNA-binding transcription factor activity"/>
    <property type="evidence" value="ECO:0007669"/>
    <property type="project" value="TreeGrafter"/>
</dbReference>
<proteinExistence type="predicted"/>
<dbReference type="Gene3D" id="1.10.357.10">
    <property type="entry name" value="Tetracycline Repressor, domain 2"/>
    <property type="match status" value="1"/>
</dbReference>
<dbReference type="InterPro" id="IPR036271">
    <property type="entry name" value="Tet_transcr_reg_TetR-rel_C_sf"/>
</dbReference>
<dbReference type="InterPro" id="IPR023772">
    <property type="entry name" value="DNA-bd_HTH_TetR-type_CS"/>
</dbReference>
<reference evidence="7 8" key="1">
    <citation type="submission" date="2016-10" db="EMBL/GenBank/DDBJ databases">
        <authorList>
            <person name="de Groot N.N."/>
        </authorList>
    </citation>
    <scope>NUCLEOTIDE SEQUENCE [LARGE SCALE GENOMIC DNA]</scope>
    <source>
        <strain evidence="7 8">CGMCC 4.1859</strain>
    </source>
</reference>
<evidence type="ECO:0000256" key="4">
    <source>
        <dbReference type="PROSITE-ProRule" id="PRU00335"/>
    </source>
</evidence>
<dbReference type="InterPro" id="IPR001647">
    <property type="entry name" value="HTH_TetR"/>
</dbReference>
<dbReference type="SUPFAM" id="SSF46689">
    <property type="entry name" value="Homeodomain-like"/>
    <property type="match status" value="1"/>
</dbReference>
<keyword evidence="2 4" id="KW-0238">DNA-binding</keyword>
<dbReference type="SUPFAM" id="SSF48498">
    <property type="entry name" value="Tetracyclin repressor-like, C-terminal domain"/>
    <property type="match status" value="1"/>
</dbReference>
<feature type="DNA-binding region" description="H-T-H motif" evidence="4">
    <location>
        <begin position="35"/>
        <end position="54"/>
    </location>
</feature>
<evidence type="ECO:0000256" key="2">
    <source>
        <dbReference type="ARBA" id="ARBA00023125"/>
    </source>
</evidence>
<dbReference type="InterPro" id="IPR050109">
    <property type="entry name" value="HTH-type_TetR-like_transc_reg"/>
</dbReference>
<evidence type="ECO:0000313" key="8">
    <source>
        <dbReference type="Proteomes" id="UP000198614"/>
    </source>
</evidence>
<keyword evidence="1" id="KW-0805">Transcription regulation</keyword>
<evidence type="ECO:0000256" key="3">
    <source>
        <dbReference type="ARBA" id="ARBA00023163"/>
    </source>
</evidence>
<dbReference type="Pfam" id="PF21597">
    <property type="entry name" value="TetR_C_43"/>
    <property type="match status" value="1"/>
</dbReference>
<dbReference type="GO" id="GO:0000976">
    <property type="term" value="F:transcription cis-regulatory region binding"/>
    <property type="evidence" value="ECO:0007669"/>
    <property type="project" value="TreeGrafter"/>
</dbReference>